<keyword evidence="11" id="KW-1185">Reference proteome</keyword>
<feature type="domain" description="Sigma-54 factor interaction" evidence="8">
    <location>
        <begin position="264"/>
        <end position="494"/>
    </location>
</feature>
<accession>A0ABS4JPL3</accession>
<evidence type="ECO:0000313" key="10">
    <source>
        <dbReference type="EMBL" id="MBP2017487.1"/>
    </source>
</evidence>
<name>A0ABS4JPL3_9FIRM</name>
<keyword evidence="2" id="KW-0067">ATP-binding</keyword>
<keyword evidence="1" id="KW-0547">Nucleotide-binding</keyword>
<gene>
    <name evidence="10" type="ORF">J2Z79_000870</name>
</gene>
<feature type="domain" description="PAS" evidence="9">
    <location>
        <begin position="123"/>
        <end position="198"/>
    </location>
</feature>
<dbReference type="SMART" id="SM00091">
    <property type="entry name" value="PAS"/>
    <property type="match status" value="1"/>
</dbReference>
<dbReference type="InterPro" id="IPR025662">
    <property type="entry name" value="Sigma_54_int_dom_ATP-bd_1"/>
</dbReference>
<dbReference type="Pfam" id="PF08448">
    <property type="entry name" value="PAS_4"/>
    <property type="match status" value="1"/>
</dbReference>
<dbReference type="Gene3D" id="3.40.50.300">
    <property type="entry name" value="P-loop containing nucleotide triphosphate hydrolases"/>
    <property type="match status" value="1"/>
</dbReference>
<keyword evidence="5" id="KW-0804">Transcription</keyword>
<dbReference type="PROSITE" id="PS00676">
    <property type="entry name" value="SIGMA54_INTERACT_2"/>
    <property type="match status" value="1"/>
</dbReference>
<evidence type="ECO:0000256" key="1">
    <source>
        <dbReference type="ARBA" id="ARBA00022741"/>
    </source>
</evidence>
<evidence type="ECO:0000256" key="2">
    <source>
        <dbReference type="ARBA" id="ARBA00022840"/>
    </source>
</evidence>
<dbReference type="PROSITE" id="PS00675">
    <property type="entry name" value="SIGMA54_INTERACT_1"/>
    <property type="match status" value="1"/>
</dbReference>
<feature type="region of interest" description="Disordered" evidence="7">
    <location>
        <begin position="506"/>
        <end position="549"/>
    </location>
</feature>
<reference evidence="10 11" key="1">
    <citation type="submission" date="2021-03" db="EMBL/GenBank/DDBJ databases">
        <title>Genomic Encyclopedia of Type Strains, Phase IV (KMG-IV): sequencing the most valuable type-strain genomes for metagenomic binning, comparative biology and taxonomic classification.</title>
        <authorList>
            <person name="Goeker M."/>
        </authorList>
    </citation>
    <scope>NUCLEOTIDE SEQUENCE [LARGE SCALE GENOMIC DNA]</scope>
    <source>
        <strain evidence="10 11">DSM 27138</strain>
    </source>
</reference>
<organism evidence="10 11">
    <name type="scientific">Symbiobacterium terraclitae</name>
    <dbReference type="NCBI Taxonomy" id="557451"/>
    <lineage>
        <taxon>Bacteria</taxon>
        <taxon>Bacillati</taxon>
        <taxon>Bacillota</taxon>
        <taxon>Clostridia</taxon>
        <taxon>Eubacteriales</taxon>
        <taxon>Symbiobacteriaceae</taxon>
        <taxon>Symbiobacterium</taxon>
    </lineage>
</organism>
<proteinExistence type="predicted"/>
<evidence type="ECO:0000256" key="6">
    <source>
        <dbReference type="SAM" id="Coils"/>
    </source>
</evidence>
<evidence type="ECO:0000256" key="3">
    <source>
        <dbReference type="ARBA" id="ARBA00023015"/>
    </source>
</evidence>
<dbReference type="PROSITE" id="PS50112">
    <property type="entry name" value="PAS"/>
    <property type="match status" value="1"/>
</dbReference>
<evidence type="ECO:0000259" key="9">
    <source>
        <dbReference type="PROSITE" id="PS50112"/>
    </source>
</evidence>
<evidence type="ECO:0000313" key="11">
    <source>
        <dbReference type="Proteomes" id="UP001519289"/>
    </source>
</evidence>
<dbReference type="Gene3D" id="3.30.450.20">
    <property type="entry name" value="PAS domain"/>
    <property type="match status" value="1"/>
</dbReference>
<dbReference type="InterPro" id="IPR000014">
    <property type="entry name" value="PAS"/>
</dbReference>
<dbReference type="NCBIfam" id="TIGR00229">
    <property type="entry name" value="sensory_box"/>
    <property type="match status" value="1"/>
</dbReference>
<dbReference type="SMART" id="SM00382">
    <property type="entry name" value="AAA"/>
    <property type="match status" value="1"/>
</dbReference>
<dbReference type="Gene3D" id="1.10.10.60">
    <property type="entry name" value="Homeodomain-like"/>
    <property type="match status" value="1"/>
</dbReference>
<dbReference type="SUPFAM" id="SSF55785">
    <property type="entry name" value="PYP-like sensor domain (PAS domain)"/>
    <property type="match status" value="1"/>
</dbReference>
<dbReference type="EMBL" id="JAGGLG010000005">
    <property type="protein sequence ID" value="MBP2017487.1"/>
    <property type="molecule type" value="Genomic_DNA"/>
</dbReference>
<keyword evidence="6" id="KW-0175">Coiled coil</keyword>
<dbReference type="Proteomes" id="UP001519289">
    <property type="component" value="Unassembled WGS sequence"/>
</dbReference>
<comment type="caution">
    <text evidence="10">The sequence shown here is derived from an EMBL/GenBank/DDBJ whole genome shotgun (WGS) entry which is preliminary data.</text>
</comment>
<dbReference type="Pfam" id="PF25601">
    <property type="entry name" value="AAA_lid_14"/>
    <property type="match status" value="1"/>
</dbReference>
<dbReference type="SUPFAM" id="SSF52540">
    <property type="entry name" value="P-loop containing nucleoside triphosphate hydrolases"/>
    <property type="match status" value="1"/>
</dbReference>
<dbReference type="PRINTS" id="PR01590">
    <property type="entry name" value="HTHFIS"/>
</dbReference>
<keyword evidence="3" id="KW-0805">Transcription regulation</keyword>
<dbReference type="InterPro" id="IPR027417">
    <property type="entry name" value="P-loop_NTPase"/>
</dbReference>
<dbReference type="InterPro" id="IPR025944">
    <property type="entry name" value="Sigma_54_int_dom_CS"/>
</dbReference>
<evidence type="ECO:0000256" key="4">
    <source>
        <dbReference type="ARBA" id="ARBA00023125"/>
    </source>
</evidence>
<dbReference type="CDD" id="cd00130">
    <property type="entry name" value="PAS"/>
    <property type="match status" value="1"/>
</dbReference>
<dbReference type="CDD" id="cd00009">
    <property type="entry name" value="AAA"/>
    <property type="match status" value="1"/>
</dbReference>
<evidence type="ECO:0000259" key="8">
    <source>
        <dbReference type="PROSITE" id="PS50045"/>
    </source>
</evidence>
<dbReference type="InterPro" id="IPR002078">
    <property type="entry name" value="Sigma_54_int"/>
</dbReference>
<feature type="coiled-coil region" evidence="6">
    <location>
        <begin position="230"/>
        <end position="257"/>
    </location>
</feature>
<protein>
    <submittedName>
        <fullName evidence="10">PAS domain S-box-containing protein</fullName>
    </submittedName>
</protein>
<dbReference type="InterPro" id="IPR013656">
    <property type="entry name" value="PAS_4"/>
</dbReference>
<dbReference type="InterPro" id="IPR025943">
    <property type="entry name" value="Sigma_54_int_dom_ATP-bd_2"/>
</dbReference>
<dbReference type="PROSITE" id="PS50045">
    <property type="entry name" value="SIGMA54_INTERACT_4"/>
    <property type="match status" value="1"/>
</dbReference>
<dbReference type="InterPro" id="IPR002197">
    <property type="entry name" value="HTH_Fis"/>
</dbReference>
<dbReference type="Pfam" id="PF02954">
    <property type="entry name" value="HTH_8"/>
    <property type="match status" value="1"/>
</dbReference>
<dbReference type="InterPro" id="IPR009057">
    <property type="entry name" value="Homeodomain-like_sf"/>
</dbReference>
<evidence type="ECO:0000256" key="7">
    <source>
        <dbReference type="SAM" id="MobiDB-lite"/>
    </source>
</evidence>
<sequence length="596" mass="65212">MGASLLTASALMSQRFMALEEGTWNGGLPAEPDLVVIRTAGGRPCGAASCAQLADYLGRHPGAGPESFPWLPVRVVPASLPVAAIILEPGPAFTVVTHADGTPAGVLCWADVARHYHEAYRRLDAQFTATLNTLEESVCMVDEDGRVIAWNPAAERLFGIRSSEITGRPLADFFPGRDQYSLRALATGATAHRTLHEPHPEKWVVVNAAPIRLGDRIIGALAVEQDVTSVVRLHEQLDRTTSAYKALEGEISRIRERGDAFERITGRGHAIQRTVNLARRVAASDATVLIRGESGVGKELFARAIHDASERRDKPFVAINCGAIPPALFESELFGYERGAFTGADQKGKSGKLEQAQGGTLFLDEVAELPAETQVKLLRVLQDRRFYRLGSDRPRVADVRIIAATNRNLEEMLRQGTFREDLYFRLDVVTLEIPPLRERLEDLADMVHQFAREFALRHKRPVQGIEPGVMAALMEYSWPGNIRELRNVIERLVVLSDDGMIKAEYLPPTIGRGRPPEPPGSGGAWHGRPQEPPEQAGESGAWSAPAADLPSAAREAQRAAILAALKETGQNRSLAAKRLGISRSALYYQMRRLGIS</sequence>
<dbReference type="SUPFAM" id="SSF46689">
    <property type="entry name" value="Homeodomain-like"/>
    <property type="match status" value="1"/>
</dbReference>
<dbReference type="RefSeq" id="WP_245302110.1">
    <property type="nucleotide sequence ID" value="NZ_JAGGLG010000005.1"/>
</dbReference>
<dbReference type="PANTHER" id="PTHR32071:SF57">
    <property type="entry name" value="C4-DICARBOXYLATE TRANSPORT TRANSCRIPTIONAL REGULATORY PROTEIN DCTD"/>
    <property type="match status" value="1"/>
</dbReference>
<keyword evidence="4" id="KW-0238">DNA-binding</keyword>
<dbReference type="InterPro" id="IPR003593">
    <property type="entry name" value="AAA+_ATPase"/>
</dbReference>
<dbReference type="Gene3D" id="1.10.8.60">
    <property type="match status" value="1"/>
</dbReference>
<dbReference type="PROSITE" id="PS00688">
    <property type="entry name" value="SIGMA54_INTERACT_3"/>
    <property type="match status" value="1"/>
</dbReference>
<dbReference type="PANTHER" id="PTHR32071">
    <property type="entry name" value="TRANSCRIPTIONAL REGULATORY PROTEIN"/>
    <property type="match status" value="1"/>
</dbReference>
<dbReference type="Pfam" id="PF00158">
    <property type="entry name" value="Sigma54_activat"/>
    <property type="match status" value="1"/>
</dbReference>
<dbReference type="InterPro" id="IPR035965">
    <property type="entry name" value="PAS-like_dom_sf"/>
</dbReference>
<dbReference type="InterPro" id="IPR058031">
    <property type="entry name" value="AAA_lid_NorR"/>
</dbReference>
<evidence type="ECO:0000256" key="5">
    <source>
        <dbReference type="ARBA" id="ARBA00023163"/>
    </source>
</evidence>